<dbReference type="Gene3D" id="2.30.42.10">
    <property type="match status" value="1"/>
</dbReference>
<organism evidence="9">
    <name type="scientific">Schistocephalus solidus</name>
    <name type="common">Tapeworm</name>
    <dbReference type="NCBI Taxonomy" id="70667"/>
    <lineage>
        <taxon>Eukaryota</taxon>
        <taxon>Metazoa</taxon>
        <taxon>Spiralia</taxon>
        <taxon>Lophotrochozoa</taxon>
        <taxon>Platyhelminthes</taxon>
        <taxon>Cestoda</taxon>
        <taxon>Eucestoda</taxon>
        <taxon>Diphyllobothriidea</taxon>
        <taxon>Diphyllobothriidae</taxon>
        <taxon>Schistocephalus</taxon>
    </lineage>
</organism>
<dbReference type="PANTHER" id="PTHR24214:SF38">
    <property type="entry name" value="PDZ AND LIM DOMAIN PROTEIN ZASP-RELATED"/>
    <property type="match status" value="1"/>
</dbReference>
<evidence type="ECO:0000313" key="10">
    <source>
        <dbReference type="EMBL" id="VDL95103.1"/>
    </source>
</evidence>
<feature type="domain" description="LIM zinc-binding" evidence="7">
    <location>
        <begin position="233"/>
        <end position="293"/>
    </location>
</feature>
<keyword evidence="4 6" id="KW-0862">Zinc</keyword>
<dbReference type="EMBL" id="GEEE01009536">
    <property type="protein sequence ID" value="JAP53689.1"/>
    <property type="molecule type" value="Transcribed_RNA"/>
</dbReference>
<dbReference type="AlphaFoldDB" id="A0A0X3PPR8"/>
<dbReference type="InterPro" id="IPR050604">
    <property type="entry name" value="PDZ-LIM_domain"/>
</dbReference>
<reference evidence="12" key="2">
    <citation type="submission" date="2016-06" db="UniProtKB">
        <authorList>
            <consortium name="WormBaseParasite"/>
        </authorList>
    </citation>
    <scope>IDENTIFICATION</scope>
</reference>
<keyword evidence="2" id="KW-0963">Cytoplasm</keyword>
<evidence type="ECO:0000256" key="1">
    <source>
        <dbReference type="ARBA" id="ARBA00004496"/>
    </source>
</evidence>
<dbReference type="GO" id="GO:0030036">
    <property type="term" value="P:actin cytoskeleton organization"/>
    <property type="evidence" value="ECO:0007669"/>
    <property type="project" value="TreeGrafter"/>
</dbReference>
<evidence type="ECO:0000259" key="7">
    <source>
        <dbReference type="PROSITE" id="PS50023"/>
    </source>
</evidence>
<sequence>MVTRVLSVKLVREDSSTPWGFRMEGGVDVGHALNIQAVKPGGLADLSGLRPGDLVLRINKTDVRHLTHEEAKMEIIRSSNDFEMVVERVAYGSMPAAEPVVTSSTVIQPMFVSPTKRSAPVPAIYRQPQPPKPVPTMSSPTCANLKTSSPLHNFPSPGVTYNVNPIPFGQPVPAPGSSLVAHSADGRVKRVLHNTYNSPMGLYSERNASSQFGSTLAQKGVTATGPSGQQASLRCAACGDPIRGVMVRVHNEIPMHPECLKCCRCGVGLRNIGYFYINEALYCDKHAQEAVRSPPGGGRGIRPIPVFK</sequence>
<dbReference type="GO" id="GO:0051371">
    <property type="term" value="F:muscle alpha-actinin binding"/>
    <property type="evidence" value="ECO:0007669"/>
    <property type="project" value="TreeGrafter"/>
</dbReference>
<dbReference type="WBParaSite" id="SSLN_0000905501-mRNA-1">
    <property type="protein sequence ID" value="SSLN_0000905501-mRNA-1"/>
    <property type="gene ID" value="SSLN_0000905501"/>
</dbReference>
<evidence type="ECO:0000256" key="3">
    <source>
        <dbReference type="ARBA" id="ARBA00022723"/>
    </source>
</evidence>
<feature type="domain" description="PDZ" evidence="8">
    <location>
        <begin position="7"/>
        <end position="90"/>
    </location>
</feature>
<dbReference type="EMBL" id="UYSU01034812">
    <property type="protein sequence ID" value="VDL95103.1"/>
    <property type="molecule type" value="Genomic_DNA"/>
</dbReference>
<dbReference type="InterPro" id="IPR001781">
    <property type="entry name" value="Znf_LIM"/>
</dbReference>
<evidence type="ECO:0000256" key="5">
    <source>
        <dbReference type="ARBA" id="ARBA00023038"/>
    </source>
</evidence>
<dbReference type="SMART" id="SM00132">
    <property type="entry name" value="LIM"/>
    <property type="match status" value="1"/>
</dbReference>
<dbReference type="GO" id="GO:0046872">
    <property type="term" value="F:metal ion binding"/>
    <property type="evidence" value="ECO:0007669"/>
    <property type="project" value="UniProtKB-KW"/>
</dbReference>
<dbReference type="GO" id="GO:0003779">
    <property type="term" value="F:actin binding"/>
    <property type="evidence" value="ECO:0007669"/>
    <property type="project" value="TreeGrafter"/>
</dbReference>
<keyword evidence="3 6" id="KW-0479">Metal-binding</keyword>
<name>A0A0X3PPR8_SCHSO</name>
<dbReference type="OrthoDB" id="1293114at2759"/>
<dbReference type="GO" id="GO:0001725">
    <property type="term" value="C:stress fiber"/>
    <property type="evidence" value="ECO:0007669"/>
    <property type="project" value="TreeGrafter"/>
</dbReference>
<reference evidence="10 11" key="3">
    <citation type="submission" date="2018-11" db="EMBL/GenBank/DDBJ databases">
        <authorList>
            <consortium name="Pathogen Informatics"/>
        </authorList>
    </citation>
    <scope>NUCLEOTIDE SEQUENCE [LARGE SCALE GENOMIC DNA]</scope>
    <source>
        <strain evidence="10 11">NST_G2</strain>
    </source>
</reference>
<dbReference type="SMART" id="SM00735">
    <property type="entry name" value="ZM"/>
    <property type="match status" value="1"/>
</dbReference>
<dbReference type="PANTHER" id="PTHR24214">
    <property type="entry name" value="PDZ AND LIM DOMAIN PROTEIN ZASP"/>
    <property type="match status" value="1"/>
</dbReference>
<dbReference type="GO" id="GO:0030018">
    <property type="term" value="C:Z disc"/>
    <property type="evidence" value="ECO:0007669"/>
    <property type="project" value="TreeGrafter"/>
</dbReference>
<evidence type="ECO:0000256" key="4">
    <source>
        <dbReference type="ARBA" id="ARBA00022833"/>
    </source>
</evidence>
<dbReference type="InterPro" id="IPR001478">
    <property type="entry name" value="PDZ"/>
</dbReference>
<keyword evidence="11" id="KW-1185">Reference proteome</keyword>
<dbReference type="SUPFAM" id="SSF50156">
    <property type="entry name" value="PDZ domain-like"/>
    <property type="match status" value="1"/>
</dbReference>
<evidence type="ECO:0000313" key="11">
    <source>
        <dbReference type="Proteomes" id="UP000275846"/>
    </source>
</evidence>
<proteinExistence type="predicted"/>
<dbReference type="FunFam" id="2.30.42.10:FF:000055">
    <property type="entry name" value="PDZ and LIM domain protein 3"/>
    <property type="match status" value="1"/>
</dbReference>
<dbReference type="InterPro" id="IPR006643">
    <property type="entry name" value="Zasp-like_motif"/>
</dbReference>
<protein>
    <submittedName>
        <fullName evidence="9 12">PDZ and LIM domain protein 4</fullName>
    </submittedName>
</protein>
<evidence type="ECO:0000259" key="8">
    <source>
        <dbReference type="PROSITE" id="PS50106"/>
    </source>
</evidence>
<reference evidence="9" key="1">
    <citation type="submission" date="2016-01" db="EMBL/GenBank/DDBJ databases">
        <title>Reference transcriptome for the parasite Schistocephalus solidus: insights into the molecular evolution of parasitism.</title>
        <authorList>
            <person name="Hebert F.O."/>
            <person name="Grambauer S."/>
            <person name="Barber I."/>
            <person name="Landry C.R."/>
            <person name="Aubin-Horth N."/>
        </authorList>
    </citation>
    <scope>NUCLEOTIDE SEQUENCE</scope>
</reference>
<evidence type="ECO:0000256" key="6">
    <source>
        <dbReference type="PROSITE-ProRule" id="PRU00125"/>
    </source>
</evidence>
<gene>
    <name evidence="9" type="primary">PDLI4</name>
    <name evidence="10" type="ORF">SSLN_LOCUS8718</name>
    <name evidence="9" type="ORF">TR167452</name>
</gene>
<evidence type="ECO:0000313" key="12">
    <source>
        <dbReference type="WBParaSite" id="SSLN_0000905501-mRNA-1"/>
    </source>
</evidence>
<evidence type="ECO:0000313" key="9">
    <source>
        <dbReference type="EMBL" id="JAP53689.1"/>
    </source>
</evidence>
<evidence type="ECO:0000256" key="2">
    <source>
        <dbReference type="ARBA" id="ARBA00022490"/>
    </source>
</evidence>
<dbReference type="STRING" id="70667.A0A0X3PPR8"/>
<keyword evidence="5 6" id="KW-0440">LIM domain</keyword>
<dbReference type="Proteomes" id="UP000275846">
    <property type="component" value="Unassembled WGS sequence"/>
</dbReference>
<dbReference type="PROSITE" id="PS50023">
    <property type="entry name" value="LIM_DOMAIN_2"/>
    <property type="match status" value="1"/>
</dbReference>
<dbReference type="PROSITE" id="PS50106">
    <property type="entry name" value="PDZ"/>
    <property type="match status" value="1"/>
</dbReference>
<dbReference type="Pfam" id="PF00412">
    <property type="entry name" value="LIM"/>
    <property type="match status" value="1"/>
</dbReference>
<dbReference type="GO" id="GO:0031941">
    <property type="term" value="C:filamentous actin"/>
    <property type="evidence" value="ECO:0007669"/>
    <property type="project" value="TreeGrafter"/>
</dbReference>
<dbReference type="SMART" id="SM00228">
    <property type="entry name" value="PDZ"/>
    <property type="match status" value="1"/>
</dbReference>
<dbReference type="InterPro" id="IPR036034">
    <property type="entry name" value="PDZ_sf"/>
</dbReference>
<dbReference type="SUPFAM" id="SSF57716">
    <property type="entry name" value="Glucocorticoid receptor-like (DNA-binding domain)"/>
    <property type="match status" value="1"/>
</dbReference>
<dbReference type="Pfam" id="PF00595">
    <property type="entry name" value="PDZ"/>
    <property type="match status" value="1"/>
</dbReference>
<dbReference type="CDD" id="cd23068">
    <property type="entry name" value="PDZ_ZASP52-like"/>
    <property type="match status" value="1"/>
</dbReference>
<comment type="subcellular location">
    <subcellularLocation>
        <location evidence="1">Cytoplasm</location>
    </subcellularLocation>
</comment>
<accession>A0A0X3PPR8</accession>
<dbReference type="Gene3D" id="2.10.110.10">
    <property type="entry name" value="Cysteine Rich Protein"/>
    <property type="match status" value="1"/>
</dbReference>
<dbReference type="GO" id="GO:0005912">
    <property type="term" value="C:adherens junction"/>
    <property type="evidence" value="ECO:0007669"/>
    <property type="project" value="TreeGrafter"/>
</dbReference>
<dbReference type="GO" id="GO:0061061">
    <property type="term" value="P:muscle structure development"/>
    <property type="evidence" value="ECO:0007669"/>
    <property type="project" value="TreeGrafter"/>
</dbReference>